<protein>
    <submittedName>
        <fullName evidence="1">Uncharacterized protein</fullName>
    </submittedName>
</protein>
<evidence type="ECO:0000313" key="2">
    <source>
        <dbReference type="Proteomes" id="UP000035800"/>
    </source>
</evidence>
<reference evidence="1 2" key="1">
    <citation type="journal article" date="2012" name="Gene">
        <title>Sequence of Leptospira santarosai serovar Shermani genome and prediction of virulence-associated genes.</title>
        <authorList>
            <person name="Chou L.F."/>
            <person name="Chen Y.T."/>
            <person name="Lu C.W."/>
            <person name="Ko Y.C."/>
            <person name="Tang C.Y."/>
            <person name="Pan M.J."/>
            <person name="Tian Y.C."/>
            <person name="Chiu C.H."/>
            <person name="Hung C.C."/>
            <person name="Yang C.W."/>
        </authorList>
    </citation>
    <scope>NUCLEOTIDE SEQUENCE [LARGE SCALE GENOMIC DNA]</scope>
    <source>
        <strain evidence="1">LT 821</strain>
    </source>
</reference>
<organism evidence="1 2">
    <name type="scientific">Leptospira santarosai serovar Shermani str. LT 821</name>
    <dbReference type="NCBI Taxonomy" id="758847"/>
    <lineage>
        <taxon>Bacteria</taxon>
        <taxon>Pseudomonadati</taxon>
        <taxon>Spirochaetota</taxon>
        <taxon>Spirochaetia</taxon>
        <taxon>Leptospirales</taxon>
        <taxon>Leptospiraceae</taxon>
        <taxon>Leptospira</taxon>
    </lineage>
</organism>
<dbReference type="AlphaFoldDB" id="A0A097ESC6"/>
<name>A0A097ESC6_9LEPT</name>
<evidence type="ECO:0000313" key="1">
    <source>
        <dbReference type="EMBL" id="AIT10838.1"/>
    </source>
</evidence>
<accession>A0A097ESC6</accession>
<dbReference type="KEGG" id="lst:LSS_21115"/>
<dbReference type="EMBL" id="CP006694">
    <property type="protein sequence ID" value="AIT10838.1"/>
    <property type="molecule type" value="Genomic_DNA"/>
</dbReference>
<gene>
    <name evidence="1" type="ORF">LSS_21115</name>
</gene>
<sequence>MSVTVLNSLQNLFCNRHRRKESIFIFRSWKAVGKCFHRKFQWQNAK</sequence>
<proteinExistence type="predicted"/>
<dbReference type="Proteomes" id="UP000035800">
    <property type="component" value="Chromosome I"/>
</dbReference>
<reference evidence="1 2" key="2">
    <citation type="journal article" date="2014" name="Emerg. Microbes Infect.">
        <title>Potential impact on kidney infection: a whole-genome analysis of Leptospira santarosai serovar Shermani.</title>
        <authorList>
            <person name="Chou L.F."/>
            <person name="Chen T.W."/>
            <person name="Ko Y.C."/>
            <person name="Pan M.J."/>
            <person name="Tian Y.C."/>
            <person name="Chiu C.H."/>
            <person name="Tang P."/>
            <person name="Hung C.C."/>
            <person name="Yang C.W."/>
        </authorList>
    </citation>
    <scope>NUCLEOTIDE SEQUENCE</scope>
    <source>
        <strain evidence="1 2">LT 821</strain>
    </source>
</reference>